<feature type="region of interest" description="Disordered" evidence="1">
    <location>
        <begin position="211"/>
        <end position="248"/>
    </location>
</feature>
<feature type="compositionally biased region" description="Low complexity" evidence="1">
    <location>
        <begin position="75"/>
        <end position="86"/>
    </location>
</feature>
<feature type="compositionally biased region" description="Low complexity" evidence="1">
    <location>
        <begin position="53"/>
        <end position="68"/>
    </location>
</feature>
<feature type="compositionally biased region" description="Basic and acidic residues" evidence="1">
    <location>
        <begin position="1"/>
        <end position="10"/>
    </location>
</feature>
<comment type="caution">
    <text evidence="2">The sequence shown here is derived from an EMBL/GenBank/DDBJ whole genome shotgun (WGS) entry which is preliminary data.</text>
</comment>
<accession>A0A843XJ37</accession>
<feature type="non-terminal residue" evidence="2">
    <location>
        <position position="1"/>
    </location>
</feature>
<proteinExistence type="predicted"/>
<reference evidence="2" key="1">
    <citation type="submission" date="2017-07" db="EMBL/GenBank/DDBJ databases">
        <title>Taro Niue Genome Assembly and Annotation.</title>
        <authorList>
            <person name="Atibalentja N."/>
            <person name="Keating K."/>
            <person name="Fields C.J."/>
        </authorList>
    </citation>
    <scope>NUCLEOTIDE SEQUENCE</scope>
    <source>
        <strain evidence="2">Niue_2</strain>
        <tissue evidence="2">Leaf</tissue>
    </source>
</reference>
<gene>
    <name evidence="2" type="ORF">Taro_052253</name>
</gene>
<feature type="region of interest" description="Disordered" evidence="1">
    <location>
        <begin position="1"/>
        <end position="177"/>
    </location>
</feature>
<evidence type="ECO:0000313" key="3">
    <source>
        <dbReference type="Proteomes" id="UP000652761"/>
    </source>
</evidence>
<dbReference type="EMBL" id="NMUH01008779">
    <property type="protein sequence ID" value="MQM19252.1"/>
    <property type="molecule type" value="Genomic_DNA"/>
</dbReference>
<feature type="compositionally biased region" description="Polar residues" evidence="1">
    <location>
        <begin position="38"/>
        <end position="47"/>
    </location>
</feature>
<feature type="compositionally biased region" description="Low complexity" evidence="1">
    <location>
        <begin position="128"/>
        <end position="137"/>
    </location>
</feature>
<sequence>RSMQAGERDGSALGGEEGSPEEVRATFPEAGQEEGSVLVTSASSGSFESVGCAARSASPSSGSNNNASDGETRKASSPSSSLAAESGVEAEELEVTLSMHTPVGETGVPVLEEDLVRSDSEPGPSTPGPYSTPTTTTCGLRRVHARPGSGNADPGTDSGDTAGSAAGSGLGSSSRSLGAWPWWSRLVAFDHRTLDEALSAACRQESEMDQYLEEKKATQKRSAPPFQRHDRKKAVYQSPQRLVAASSQ</sequence>
<name>A0A843XJ37_COLES</name>
<organism evidence="2 3">
    <name type="scientific">Colocasia esculenta</name>
    <name type="common">Wild taro</name>
    <name type="synonym">Arum esculentum</name>
    <dbReference type="NCBI Taxonomy" id="4460"/>
    <lineage>
        <taxon>Eukaryota</taxon>
        <taxon>Viridiplantae</taxon>
        <taxon>Streptophyta</taxon>
        <taxon>Embryophyta</taxon>
        <taxon>Tracheophyta</taxon>
        <taxon>Spermatophyta</taxon>
        <taxon>Magnoliopsida</taxon>
        <taxon>Liliopsida</taxon>
        <taxon>Araceae</taxon>
        <taxon>Aroideae</taxon>
        <taxon>Colocasieae</taxon>
        <taxon>Colocasia</taxon>
    </lineage>
</organism>
<feature type="compositionally biased region" description="Polar residues" evidence="1">
    <location>
        <begin position="237"/>
        <end position="248"/>
    </location>
</feature>
<keyword evidence="3" id="KW-1185">Reference proteome</keyword>
<feature type="compositionally biased region" description="Low complexity" evidence="1">
    <location>
        <begin position="155"/>
        <end position="177"/>
    </location>
</feature>
<evidence type="ECO:0000313" key="2">
    <source>
        <dbReference type="EMBL" id="MQM19252.1"/>
    </source>
</evidence>
<protein>
    <submittedName>
        <fullName evidence="2">Uncharacterized protein</fullName>
    </submittedName>
</protein>
<dbReference type="AlphaFoldDB" id="A0A843XJ37"/>
<evidence type="ECO:0000256" key="1">
    <source>
        <dbReference type="SAM" id="MobiDB-lite"/>
    </source>
</evidence>
<dbReference type="Proteomes" id="UP000652761">
    <property type="component" value="Unassembled WGS sequence"/>
</dbReference>